<sequence>MTLLFVASAFVLHAGAGSAATAVHGSDHVSVDSCGVGDTISPINIDSQNTVFELDDTSMRLNYSTWHSSNLKLQQDAVGGGIVFEFQGNNGGGRAQVGVRHDDMDEYILRNIRVRTPSEHTFVGRFMPIELQFWHEPTAKSDVLVFLEERRNVRASLDNASEKIALWQEQLQLLLGEDDVTLQRLYSEDTFLEAAKQEANRRGESVLEEVTGLKSQLKHIDTKLQALVSALERPRSLRTVVLSIFIHASEVAGTAHPHMSNLIAFLKSATSETNGHGEFSFLSFKDGPKDVASENLLKAYFYHGMSTGPCRRVSWFIASDPQIAFGRDLIELLDTVAQVDTSVLEKLSNGRASCRSAACLMEEHKLSRHIWWGGAVTTSERAQPALPNTMIRSVAFNVEPFLQIQSNLDSEVLESLSWEYVMFYCAAFFLGSLVMLCTTFAMCSKAFCGS</sequence>
<dbReference type="Gene3D" id="3.10.200.10">
    <property type="entry name" value="Alpha carbonic anhydrase"/>
    <property type="match status" value="1"/>
</dbReference>
<organism evidence="4">
    <name type="scientific">Noctiluca scintillans</name>
    <name type="common">Sea sparkle</name>
    <name type="synonym">Red tide dinoflagellate</name>
    <dbReference type="NCBI Taxonomy" id="2966"/>
    <lineage>
        <taxon>Eukaryota</taxon>
        <taxon>Sar</taxon>
        <taxon>Alveolata</taxon>
        <taxon>Dinophyceae</taxon>
        <taxon>Noctilucales</taxon>
        <taxon>Noctilucaceae</taxon>
        <taxon>Noctiluca</taxon>
    </lineage>
</organism>
<dbReference type="AlphaFoldDB" id="A0A7S1F7X7"/>
<keyword evidence="2" id="KW-1133">Transmembrane helix</keyword>
<evidence type="ECO:0000313" key="4">
    <source>
        <dbReference type="EMBL" id="CAD8850528.1"/>
    </source>
</evidence>
<evidence type="ECO:0000256" key="2">
    <source>
        <dbReference type="SAM" id="Phobius"/>
    </source>
</evidence>
<evidence type="ECO:0000256" key="3">
    <source>
        <dbReference type="SAM" id="SignalP"/>
    </source>
</evidence>
<keyword evidence="1" id="KW-0175">Coiled coil</keyword>
<name>A0A7S1F7X7_NOCSC</name>
<gene>
    <name evidence="4" type="ORF">NSCI0253_LOCUS24878</name>
</gene>
<keyword evidence="2" id="KW-0472">Membrane</keyword>
<dbReference type="InterPro" id="IPR036398">
    <property type="entry name" value="CA_dom_sf"/>
</dbReference>
<feature type="transmembrane region" description="Helical" evidence="2">
    <location>
        <begin position="421"/>
        <end position="443"/>
    </location>
</feature>
<protein>
    <submittedName>
        <fullName evidence="4">Uncharacterized protein</fullName>
    </submittedName>
</protein>
<dbReference type="EMBL" id="HBFQ01035279">
    <property type="protein sequence ID" value="CAD8850528.1"/>
    <property type="molecule type" value="Transcribed_RNA"/>
</dbReference>
<dbReference type="SUPFAM" id="SSF51069">
    <property type="entry name" value="Carbonic anhydrase"/>
    <property type="match status" value="1"/>
</dbReference>
<evidence type="ECO:0000256" key="1">
    <source>
        <dbReference type="SAM" id="Coils"/>
    </source>
</evidence>
<accession>A0A7S1F7X7</accession>
<reference evidence="4" key="1">
    <citation type="submission" date="2021-01" db="EMBL/GenBank/DDBJ databases">
        <authorList>
            <person name="Corre E."/>
            <person name="Pelletier E."/>
            <person name="Niang G."/>
            <person name="Scheremetjew M."/>
            <person name="Finn R."/>
            <person name="Kale V."/>
            <person name="Holt S."/>
            <person name="Cochrane G."/>
            <person name="Meng A."/>
            <person name="Brown T."/>
            <person name="Cohen L."/>
        </authorList>
    </citation>
    <scope>NUCLEOTIDE SEQUENCE</scope>
</reference>
<feature type="chain" id="PRO_5031179898" evidence="3">
    <location>
        <begin position="20"/>
        <end position="450"/>
    </location>
</feature>
<keyword evidence="3" id="KW-0732">Signal</keyword>
<proteinExistence type="predicted"/>
<keyword evidence="2" id="KW-0812">Transmembrane</keyword>
<feature type="coiled-coil region" evidence="1">
    <location>
        <begin position="150"/>
        <end position="177"/>
    </location>
</feature>
<feature type="signal peptide" evidence="3">
    <location>
        <begin position="1"/>
        <end position="19"/>
    </location>
</feature>